<dbReference type="Pfam" id="PF00291">
    <property type="entry name" value="PALP"/>
    <property type="match status" value="1"/>
</dbReference>
<evidence type="ECO:0000256" key="3">
    <source>
        <dbReference type="ARBA" id="ARBA00023239"/>
    </source>
</evidence>
<dbReference type="InterPro" id="IPR036052">
    <property type="entry name" value="TrpB-like_PALP_sf"/>
</dbReference>
<dbReference type="GO" id="GO:0009097">
    <property type="term" value="P:isoleucine biosynthetic process"/>
    <property type="evidence" value="ECO:0007669"/>
    <property type="project" value="TreeGrafter"/>
</dbReference>
<dbReference type="EMBL" id="DXHU01000020">
    <property type="protein sequence ID" value="HIV99195.1"/>
    <property type="molecule type" value="Genomic_DNA"/>
</dbReference>
<dbReference type="GO" id="GO:0004794">
    <property type="term" value="F:threonine deaminase activity"/>
    <property type="evidence" value="ECO:0007669"/>
    <property type="project" value="TreeGrafter"/>
</dbReference>
<proteinExistence type="predicted"/>
<gene>
    <name evidence="5" type="ORF">IAB12_05420</name>
</gene>
<keyword evidence="3" id="KW-0456">Lyase</keyword>
<evidence type="ECO:0000259" key="4">
    <source>
        <dbReference type="Pfam" id="PF00291"/>
    </source>
</evidence>
<dbReference type="GO" id="GO:0006567">
    <property type="term" value="P:L-threonine catabolic process"/>
    <property type="evidence" value="ECO:0007669"/>
    <property type="project" value="TreeGrafter"/>
</dbReference>
<comment type="cofactor">
    <cofactor evidence="1">
        <name>pyridoxal 5'-phosphate</name>
        <dbReference type="ChEBI" id="CHEBI:597326"/>
    </cofactor>
</comment>
<sequence length="401" mass="43785">MRFSYKCTTCGREYETEEIMYLCPECEKKNDGRTFNYGILEVVLSPAVIEECRKKDTVCFSDYSPYPVLKWAEDAFPLPSTPLLKNRKLSAPGLENTFFKLDSLLLSGSFKDRASFMVALQALSCGERKITLASTGNAGAAMSAAGAALGLDINLFVPESAPVNKLKQSILYGANVIPVKGSYDDAFSLSIEYTKRHGGINRNTAYNPMTIEGKKSVAFDLYNQTGGRDIDYIFIPVGDGCIYSGVVKGFKDLMRAGKIRKMPRFICCQAEKSRAISDAFATDEMKAFSASTRADSISVNLPACGRLAVSYIKETDSWTTLASEEEIKSAQILLASSGILAEPAAATSYACYLKDSEKVRKESGENALSLILITGTGFKDMASFDDFIHIRPSISALDDLV</sequence>
<comment type="caution">
    <text evidence="5">The sequence shown here is derived from an EMBL/GenBank/DDBJ whole genome shotgun (WGS) entry which is preliminary data.</text>
</comment>
<dbReference type="InterPro" id="IPR001926">
    <property type="entry name" value="TrpB-like_PALP"/>
</dbReference>
<evidence type="ECO:0000256" key="1">
    <source>
        <dbReference type="ARBA" id="ARBA00001933"/>
    </source>
</evidence>
<dbReference type="InterPro" id="IPR050147">
    <property type="entry name" value="Ser/Thr_Dehydratase"/>
</dbReference>
<evidence type="ECO:0000313" key="6">
    <source>
        <dbReference type="Proteomes" id="UP000823936"/>
    </source>
</evidence>
<dbReference type="GO" id="GO:0006565">
    <property type="term" value="P:L-serine catabolic process"/>
    <property type="evidence" value="ECO:0007669"/>
    <property type="project" value="TreeGrafter"/>
</dbReference>
<evidence type="ECO:0000256" key="2">
    <source>
        <dbReference type="ARBA" id="ARBA00022898"/>
    </source>
</evidence>
<keyword evidence="2" id="KW-0663">Pyridoxal phosphate</keyword>
<dbReference type="PANTHER" id="PTHR48078">
    <property type="entry name" value="THREONINE DEHYDRATASE, MITOCHONDRIAL-RELATED"/>
    <property type="match status" value="1"/>
</dbReference>
<dbReference type="GO" id="GO:0003941">
    <property type="term" value="F:L-serine ammonia-lyase activity"/>
    <property type="evidence" value="ECO:0007669"/>
    <property type="project" value="TreeGrafter"/>
</dbReference>
<organism evidence="5 6">
    <name type="scientific">Candidatus Ornithospirochaeta avicola</name>
    <dbReference type="NCBI Taxonomy" id="2840896"/>
    <lineage>
        <taxon>Bacteria</taxon>
        <taxon>Pseudomonadati</taxon>
        <taxon>Spirochaetota</taxon>
        <taxon>Spirochaetia</taxon>
        <taxon>Spirochaetales</taxon>
        <taxon>Spirochaetaceae</taxon>
        <taxon>Spirochaetaceae incertae sedis</taxon>
        <taxon>Candidatus Ornithospirochaeta</taxon>
    </lineage>
</organism>
<dbReference type="PANTHER" id="PTHR48078:SF6">
    <property type="entry name" value="L-THREONINE DEHYDRATASE CATABOLIC TDCB"/>
    <property type="match status" value="1"/>
</dbReference>
<protein>
    <submittedName>
        <fullName evidence="5">Pyridoxal-phosphate dependent enzyme</fullName>
    </submittedName>
</protein>
<reference evidence="5" key="2">
    <citation type="submission" date="2021-04" db="EMBL/GenBank/DDBJ databases">
        <authorList>
            <person name="Gilroy R."/>
        </authorList>
    </citation>
    <scope>NUCLEOTIDE SEQUENCE</scope>
    <source>
        <strain evidence="5">Gambia11-129</strain>
    </source>
</reference>
<dbReference type="SUPFAM" id="SSF53686">
    <property type="entry name" value="Tryptophan synthase beta subunit-like PLP-dependent enzymes"/>
    <property type="match status" value="1"/>
</dbReference>
<reference evidence="5" key="1">
    <citation type="journal article" date="2021" name="PeerJ">
        <title>Extensive microbial diversity within the chicken gut microbiome revealed by metagenomics and culture.</title>
        <authorList>
            <person name="Gilroy R."/>
            <person name="Ravi A."/>
            <person name="Getino M."/>
            <person name="Pursley I."/>
            <person name="Horton D.L."/>
            <person name="Alikhan N.F."/>
            <person name="Baker D."/>
            <person name="Gharbi K."/>
            <person name="Hall N."/>
            <person name="Watson M."/>
            <person name="Adriaenssens E.M."/>
            <person name="Foster-Nyarko E."/>
            <person name="Jarju S."/>
            <person name="Secka A."/>
            <person name="Antonio M."/>
            <person name="Oren A."/>
            <person name="Chaudhuri R.R."/>
            <person name="La Ragione R."/>
            <person name="Hildebrand F."/>
            <person name="Pallen M.J."/>
        </authorList>
    </citation>
    <scope>NUCLEOTIDE SEQUENCE</scope>
    <source>
        <strain evidence="5">Gambia11-129</strain>
    </source>
</reference>
<dbReference type="AlphaFoldDB" id="A0A9D1TP88"/>
<feature type="domain" description="Tryptophan synthase beta chain-like PALP" evidence="4">
    <location>
        <begin position="81"/>
        <end position="362"/>
    </location>
</feature>
<evidence type="ECO:0000313" key="5">
    <source>
        <dbReference type="EMBL" id="HIV99195.1"/>
    </source>
</evidence>
<dbReference type="Proteomes" id="UP000823936">
    <property type="component" value="Unassembled WGS sequence"/>
</dbReference>
<name>A0A9D1TP88_9SPIO</name>
<accession>A0A9D1TP88</accession>
<dbReference type="Gene3D" id="3.40.50.1100">
    <property type="match status" value="2"/>
</dbReference>